<evidence type="ECO:0000313" key="3">
    <source>
        <dbReference type="EMBL" id="CAA9480383.1"/>
    </source>
</evidence>
<keyword evidence="1" id="KW-1133">Transmembrane helix</keyword>
<dbReference type="FunFam" id="3.30.70.270:FF:000001">
    <property type="entry name" value="Diguanylate cyclase domain protein"/>
    <property type="match status" value="1"/>
</dbReference>
<dbReference type="Gene3D" id="3.30.70.270">
    <property type="match status" value="1"/>
</dbReference>
<dbReference type="Pfam" id="PF00990">
    <property type="entry name" value="GGDEF"/>
    <property type="match status" value="1"/>
</dbReference>
<dbReference type="Gene3D" id="3.30.450.20">
    <property type="entry name" value="PAS domain"/>
    <property type="match status" value="1"/>
</dbReference>
<feature type="transmembrane region" description="Helical" evidence="1">
    <location>
        <begin position="20"/>
        <end position="40"/>
    </location>
</feature>
<keyword evidence="1" id="KW-0812">Transmembrane</keyword>
<protein>
    <submittedName>
        <fullName evidence="3">Diguanylate cyclase/phosphodiesterase (GGDEF &amp; EAL domains) with PAS/PAC sensor(S)</fullName>
    </submittedName>
</protein>
<dbReference type="PROSITE" id="PS50887">
    <property type="entry name" value="GGDEF"/>
    <property type="match status" value="1"/>
</dbReference>
<dbReference type="CDD" id="cd18774">
    <property type="entry name" value="PDC2_HK_sensor"/>
    <property type="match status" value="1"/>
</dbReference>
<evidence type="ECO:0000256" key="1">
    <source>
        <dbReference type="SAM" id="Phobius"/>
    </source>
</evidence>
<reference evidence="3" key="1">
    <citation type="submission" date="2020-02" db="EMBL/GenBank/DDBJ databases">
        <authorList>
            <person name="Meier V. D."/>
        </authorList>
    </citation>
    <scope>NUCLEOTIDE SEQUENCE</scope>
    <source>
        <strain evidence="3">AVDCRST_MAG38</strain>
    </source>
</reference>
<dbReference type="PANTHER" id="PTHR46663:SF2">
    <property type="entry name" value="GGDEF DOMAIN-CONTAINING PROTEIN"/>
    <property type="match status" value="1"/>
</dbReference>
<accession>A0A6J4RW09</accession>
<name>A0A6J4RW09_9ACTN</name>
<feature type="transmembrane region" description="Helical" evidence="1">
    <location>
        <begin position="281"/>
        <end position="305"/>
    </location>
</feature>
<dbReference type="NCBIfam" id="TIGR00254">
    <property type="entry name" value="GGDEF"/>
    <property type="match status" value="1"/>
</dbReference>
<dbReference type="AlphaFoldDB" id="A0A6J4RW09"/>
<dbReference type="CDD" id="cd18773">
    <property type="entry name" value="PDC1_HK_sensor"/>
    <property type="match status" value="1"/>
</dbReference>
<dbReference type="PANTHER" id="PTHR46663">
    <property type="entry name" value="DIGUANYLATE CYCLASE DGCT-RELATED"/>
    <property type="match status" value="1"/>
</dbReference>
<dbReference type="SMART" id="SM00267">
    <property type="entry name" value="GGDEF"/>
    <property type="match status" value="1"/>
</dbReference>
<dbReference type="InterPro" id="IPR043128">
    <property type="entry name" value="Rev_trsase/Diguanyl_cyclase"/>
</dbReference>
<gene>
    <name evidence="3" type="ORF">AVDCRST_MAG38-1981</name>
</gene>
<dbReference type="SUPFAM" id="SSF55073">
    <property type="entry name" value="Nucleotide cyclase"/>
    <property type="match status" value="1"/>
</dbReference>
<keyword evidence="1" id="KW-0472">Membrane</keyword>
<evidence type="ECO:0000259" key="2">
    <source>
        <dbReference type="PROSITE" id="PS50887"/>
    </source>
</evidence>
<dbReference type="CDD" id="cd01949">
    <property type="entry name" value="GGDEF"/>
    <property type="match status" value="1"/>
</dbReference>
<feature type="domain" description="GGDEF" evidence="2">
    <location>
        <begin position="367"/>
        <end position="503"/>
    </location>
</feature>
<proteinExistence type="predicted"/>
<dbReference type="InterPro" id="IPR000160">
    <property type="entry name" value="GGDEF_dom"/>
</dbReference>
<dbReference type="EMBL" id="CADCVJ010000165">
    <property type="protein sequence ID" value="CAA9480383.1"/>
    <property type="molecule type" value="Genomic_DNA"/>
</dbReference>
<sequence length="505" mass="54508">MGARWFTPLSRGVRFAGRHPFAFGLGLVLAVVLSAGLQLLERREETAGERRYIARADLAATFVSSYVADLRFEQRTEAREYLRSGTPADDDFARLVRANRFASAVLLDSAGRVSAAHPLAPGLIGRRLTGRYWHLQRALGGRPTVSNVVPSAADGFPAIAIATPVRTAVGRGVFSTAYKLSDSPLTAFLASAMPMAEDDSYLVDANGVIVASKQSERGETQLGTRDAPLAAAVSGSSSGIFTDGGEKRFYVVRNVVGTPWRLVSTRPLVAVRPTWYGGRTWMSAALSVGLGAAVLIICALFTGLLETRTRLLRDVARREQVEAELVRERSLLAHQATHDALTGLPNRALLFAHMDRAYAHAARDPQRRAAVLFIDLDGFKPINDSHGHQVGDLVLTAVADRLRSVVRPSDTVARIGGDEFAILCDPLTVSRRADVIAERVRVALEQPIAIDDELTVRVGASVGVAERVIEAGDPKRLLAEADAAMYAAKVQRHGRRRRINSGAGV</sequence>
<organism evidence="3">
    <name type="scientific">uncultured Solirubrobacteraceae bacterium</name>
    <dbReference type="NCBI Taxonomy" id="1162706"/>
    <lineage>
        <taxon>Bacteria</taxon>
        <taxon>Bacillati</taxon>
        <taxon>Actinomycetota</taxon>
        <taxon>Thermoleophilia</taxon>
        <taxon>Solirubrobacterales</taxon>
        <taxon>Solirubrobacteraceae</taxon>
        <taxon>environmental samples</taxon>
    </lineage>
</organism>
<dbReference type="InterPro" id="IPR029787">
    <property type="entry name" value="Nucleotide_cyclase"/>
</dbReference>
<dbReference type="InterPro" id="IPR052163">
    <property type="entry name" value="DGC-Regulatory_Protein"/>
</dbReference>